<feature type="region of interest" description="Disordered" evidence="4">
    <location>
        <begin position="594"/>
        <end position="654"/>
    </location>
</feature>
<dbReference type="SUPFAM" id="SSF53067">
    <property type="entry name" value="Actin-like ATPase domain"/>
    <property type="match status" value="2"/>
</dbReference>
<dbReference type="InterPro" id="IPR043129">
    <property type="entry name" value="ATPase_NBD"/>
</dbReference>
<comment type="caution">
    <text evidence="5">The sequence shown here is derived from an EMBL/GenBank/DDBJ whole genome shotgun (WGS) entry which is preliminary data.</text>
</comment>
<dbReference type="InterPro" id="IPR013126">
    <property type="entry name" value="Hsp_70_fam"/>
</dbReference>
<feature type="region of interest" description="Disordered" evidence="4">
    <location>
        <begin position="671"/>
        <end position="819"/>
    </location>
</feature>
<comment type="similarity">
    <text evidence="1">Belongs to the heat shock protein 70 family.</text>
</comment>
<protein>
    <submittedName>
        <fullName evidence="5">Uncharacterized protein</fullName>
    </submittedName>
</protein>
<dbReference type="Gene3D" id="3.90.640.10">
    <property type="entry name" value="Actin, Chain A, domain 4"/>
    <property type="match status" value="1"/>
</dbReference>
<sequence>MIFQAIVTIFILHYRKMSGAASIGLDLGAGKCCVASVRAGAVTVLPNAHGDKTTPSFVAFTDSRSLVGSDARDQAALNATNTVYGVKTILGRSFRDPVVQNYASYSPVKVVDDGGKPVMEVEYRSGRVHVAPELVAAMQLLKMRQEAEVQVGDIGGAVVAVPASYSNTQREALVAACQIAGLPLLDLISETTATALAYWHNRGPSVAQQTILVFDMGATKLDVSVIKICEKEITILAVCGSDLFCGNYLDQKLMEDLNDKFYDIHKIRLLDHPKATMRLKLACEELKMKLTLLKSNRIQIDNFIGDLDLDFVVTRRQFEKHIADHSIINTILNSVLQDAGLSTKDVDEVVVTGGSTRVPSVQLSLKKYFNGRRLNKTVNADESVACGAAVLAHMLSGNKHMFQLSDIIQYPSLMPLKKNGFHRYTKPCSKMKITKRRKIGNRVIEEIERSYINKPFGIYIQAEIQSQESPGSALNYQANISESSDQLKIFEQHLRDAEALDEITNELHEYCANLKRELSDIMHCIRVRPHGNRKGGGTDSNAYMGLVQRLVDDCQGVLNWLDDYGDEASIEECLTKKQNLMNTRKRVLEIREMKMKNKSGEDHSSAKSSKKKVTPMSVEKDKLPNGEQMNGEVDKKTKLNKNKSSVEEEKSKMKGEELLKKEVLLAGEKLMSRVKENVLEVKEKESDEKERSLEEKEEETEEKVKKPEVKEEEPEEKEKKPEVVNAEPEMDGKKPEVVNVEPEMKEKKPEVANVEPEMKEKKPKVANAEPEMKEKKPKVVNAEPEMKEKKPKVVNAEPEIKEKKPELEGKMPQKIEEGSGVLQVNESVIEVEEEKPEIKSGVRGATNLQKLWSGQLMGA</sequence>
<accession>A0A6A0HDF5</accession>
<evidence type="ECO:0000256" key="4">
    <source>
        <dbReference type="SAM" id="MobiDB-lite"/>
    </source>
</evidence>
<feature type="compositionally biased region" description="Basic and acidic residues" evidence="4">
    <location>
        <begin position="671"/>
        <end position="694"/>
    </location>
</feature>
<keyword evidence="3" id="KW-0067">ATP-binding</keyword>
<dbReference type="GO" id="GO:0034663">
    <property type="term" value="C:endoplasmic reticulum chaperone complex"/>
    <property type="evidence" value="ECO:0007669"/>
    <property type="project" value="TreeGrafter"/>
</dbReference>
<name>A0A6A0HDF5_HYAAZ</name>
<proteinExistence type="inferred from homology"/>
<feature type="compositionally biased region" description="Basic and acidic residues" evidence="4">
    <location>
        <begin position="644"/>
        <end position="654"/>
    </location>
</feature>
<dbReference type="GO" id="GO:0005524">
    <property type="term" value="F:ATP binding"/>
    <property type="evidence" value="ECO:0007669"/>
    <property type="project" value="UniProtKB-KW"/>
</dbReference>
<feature type="compositionally biased region" description="Basic and acidic residues" evidence="4">
    <location>
        <begin position="798"/>
        <end position="817"/>
    </location>
</feature>
<dbReference type="PANTHER" id="PTHR45639:SF34">
    <property type="entry name" value="CHAPERONE PROTEIN DNAK"/>
    <property type="match status" value="1"/>
</dbReference>
<reference evidence="5" key="3">
    <citation type="submission" date="2019-06" db="EMBL/GenBank/DDBJ databases">
        <authorList>
            <person name="Poynton C."/>
            <person name="Hasenbein S."/>
            <person name="Benoit J.B."/>
            <person name="Sepulveda M.S."/>
            <person name="Poelchau M.F."/>
            <person name="Murali S.C."/>
            <person name="Chen S."/>
            <person name="Glastad K.M."/>
            <person name="Werren J.H."/>
            <person name="Vineis J.H."/>
            <person name="Bowen J.L."/>
            <person name="Friedrich M."/>
            <person name="Jones J."/>
            <person name="Robertson H.M."/>
            <person name="Feyereisen R."/>
            <person name="Mechler-Hickson A."/>
            <person name="Mathers N."/>
            <person name="Lee C.E."/>
            <person name="Colbourne J.K."/>
            <person name="Biales A."/>
            <person name="Johnston J.S."/>
            <person name="Wellborn G.A."/>
            <person name="Rosendale A.J."/>
            <person name="Cridge A.G."/>
            <person name="Munoz-Torres M.C."/>
            <person name="Bain P.A."/>
            <person name="Manny A.R."/>
            <person name="Major K.M."/>
            <person name="Lambert F.N."/>
            <person name="Vulpe C.D."/>
            <person name="Tuck P."/>
            <person name="Blalock B.J."/>
            <person name="Lin Y.-Y."/>
            <person name="Smith M.E."/>
            <person name="Ochoa-Acuna H."/>
            <person name="Chen M.-J.M."/>
            <person name="Childers C.P."/>
            <person name="Qu J."/>
            <person name="Dugan S."/>
            <person name="Lee S.L."/>
            <person name="Chao H."/>
            <person name="Dinh H."/>
            <person name="Han Y."/>
            <person name="Doddapaneni H."/>
            <person name="Worley K.C."/>
            <person name="Muzny D.M."/>
            <person name="Gibbs R.A."/>
            <person name="Richards S."/>
        </authorList>
    </citation>
    <scope>NUCLEOTIDE SEQUENCE</scope>
    <source>
        <strain evidence="5">HAZT.00-mixed</strain>
        <tissue evidence="5">Whole organism</tissue>
    </source>
</reference>
<reference evidence="5" key="2">
    <citation type="journal article" date="2018" name="Environ. Sci. Technol.">
        <title>The Toxicogenome of Hyalella azteca: A Model for Sediment Ecotoxicology and Evolutionary Toxicology.</title>
        <authorList>
            <person name="Poynton H.C."/>
            <person name="Hasenbein S."/>
            <person name="Benoit J.B."/>
            <person name="Sepulveda M.S."/>
            <person name="Poelchau M.F."/>
            <person name="Hughes D.S.T."/>
            <person name="Murali S.C."/>
            <person name="Chen S."/>
            <person name="Glastad K.M."/>
            <person name="Goodisman M.A.D."/>
            <person name="Werren J.H."/>
            <person name="Vineis J.H."/>
            <person name="Bowen J.L."/>
            <person name="Friedrich M."/>
            <person name="Jones J."/>
            <person name="Robertson H.M."/>
            <person name="Feyereisen R."/>
            <person name="Mechler-Hickson A."/>
            <person name="Mathers N."/>
            <person name="Lee C.E."/>
            <person name="Colbourne J.K."/>
            <person name="Biales A."/>
            <person name="Johnston J.S."/>
            <person name="Wellborn G.A."/>
            <person name="Rosendale A.J."/>
            <person name="Cridge A.G."/>
            <person name="Munoz-Torres M.C."/>
            <person name="Bain P.A."/>
            <person name="Manny A.R."/>
            <person name="Major K.M."/>
            <person name="Lambert F.N."/>
            <person name="Vulpe C.D."/>
            <person name="Tuck P."/>
            <person name="Blalock B.J."/>
            <person name="Lin Y.Y."/>
            <person name="Smith M.E."/>
            <person name="Ochoa-Acuna H."/>
            <person name="Chen M.M."/>
            <person name="Childers C.P."/>
            <person name="Qu J."/>
            <person name="Dugan S."/>
            <person name="Lee S.L."/>
            <person name="Chao H."/>
            <person name="Dinh H."/>
            <person name="Han Y."/>
            <person name="Doddapaneni H."/>
            <person name="Worley K.C."/>
            <person name="Muzny D.M."/>
            <person name="Gibbs R.A."/>
            <person name="Richards S."/>
        </authorList>
    </citation>
    <scope>NUCLEOTIDE SEQUENCE</scope>
    <source>
        <strain evidence="5">HAZT.00-mixed</strain>
        <tissue evidence="5">Whole organism</tissue>
    </source>
</reference>
<gene>
    <name evidence="5" type="ORF">HAZT_HAZT004025</name>
</gene>
<evidence type="ECO:0000256" key="1">
    <source>
        <dbReference type="ARBA" id="ARBA00007381"/>
    </source>
</evidence>
<dbReference type="Pfam" id="PF00012">
    <property type="entry name" value="HSP70"/>
    <property type="match status" value="1"/>
</dbReference>
<dbReference type="EMBL" id="JQDR03000800">
    <property type="protein sequence ID" value="KAA0203772.1"/>
    <property type="molecule type" value="Genomic_DNA"/>
</dbReference>
<dbReference type="AlphaFoldDB" id="A0A6A0HDF5"/>
<dbReference type="GO" id="GO:0140662">
    <property type="term" value="F:ATP-dependent protein folding chaperone"/>
    <property type="evidence" value="ECO:0007669"/>
    <property type="project" value="InterPro"/>
</dbReference>
<organism evidence="5">
    <name type="scientific">Hyalella azteca</name>
    <name type="common">Amphipod</name>
    <dbReference type="NCBI Taxonomy" id="294128"/>
    <lineage>
        <taxon>Eukaryota</taxon>
        <taxon>Metazoa</taxon>
        <taxon>Ecdysozoa</taxon>
        <taxon>Arthropoda</taxon>
        <taxon>Crustacea</taxon>
        <taxon>Multicrustacea</taxon>
        <taxon>Malacostraca</taxon>
        <taxon>Eumalacostraca</taxon>
        <taxon>Peracarida</taxon>
        <taxon>Amphipoda</taxon>
        <taxon>Senticaudata</taxon>
        <taxon>Talitrida</taxon>
        <taxon>Talitroidea</taxon>
        <taxon>Hyalellidae</taxon>
        <taxon>Hyalella</taxon>
    </lineage>
</organism>
<dbReference type="Gene3D" id="3.30.30.30">
    <property type="match status" value="1"/>
</dbReference>
<evidence type="ECO:0000313" key="5">
    <source>
        <dbReference type="EMBL" id="KAA0203772.1"/>
    </source>
</evidence>
<dbReference type="Proteomes" id="UP000711488">
    <property type="component" value="Unassembled WGS sequence"/>
</dbReference>
<dbReference type="PRINTS" id="PR00301">
    <property type="entry name" value="HEATSHOCK70"/>
</dbReference>
<dbReference type="GO" id="GO:0030968">
    <property type="term" value="P:endoplasmic reticulum unfolded protein response"/>
    <property type="evidence" value="ECO:0007669"/>
    <property type="project" value="TreeGrafter"/>
</dbReference>
<dbReference type="PANTHER" id="PTHR45639">
    <property type="entry name" value="HSC70CB, ISOFORM G-RELATED"/>
    <property type="match status" value="1"/>
</dbReference>
<evidence type="ECO:0000256" key="3">
    <source>
        <dbReference type="ARBA" id="ARBA00022840"/>
    </source>
</evidence>
<dbReference type="Gene3D" id="3.30.420.40">
    <property type="match status" value="2"/>
</dbReference>
<feature type="compositionally biased region" description="Basic and acidic residues" evidence="4">
    <location>
        <begin position="730"/>
        <end position="760"/>
    </location>
</feature>
<feature type="compositionally biased region" description="Basic and acidic residues" evidence="4">
    <location>
        <begin position="594"/>
        <end position="605"/>
    </location>
</feature>
<evidence type="ECO:0000256" key="2">
    <source>
        <dbReference type="ARBA" id="ARBA00022741"/>
    </source>
</evidence>
<keyword evidence="2" id="KW-0547">Nucleotide-binding</keyword>
<reference evidence="5" key="1">
    <citation type="submission" date="2014-08" db="EMBL/GenBank/DDBJ databases">
        <authorList>
            <person name="Murali S."/>
            <person name="Richards S."/>
            <person name="Bandaranaike D."/>
            <person name="Bellair M."/>
            <person name="Blankenburg K."/>
            <person name="Chao H."/>
            <person name="Dinh H."/>
            <person name="Doddapaneni H."/>
            <person name="Dugan-Rocha S."/>
            <person name="Elkadiri S."/>
            <person name="Gnanaolivu R."/>
            <person name="Hughes D."/>
            <person name="Lee S."/>
            <person name="Li M."/>
            <person name="Ming W."/>
            <person name="Munidasa M."/>
            <person name="Muniz J."/>
            <person name="Nguyen L."/>
            <person name="Osuji N."/>
            <person name="Pu L.-L."/>
            <person name="Puazo M."/>
            <person name="Skinner E."/>
            <person name="Qu C."/>
            <person name="Quiroz J."/>
            <person name="Raj R."/>
            <person name="Weissenberger G."/>
            <person name="Xin Y."/>
            <person name="Zou X."/>
            <person name="Han Y."/>
            <person name="Worley K."/>
            <person name="Muzny D."/>
            <person name="Gibbs R."/>
        </authorList>
    </citation>
    <scope>NUCLEOTIDE SEQUENCE</scope>
    <source>
        <strain evidence="5">HAZT.00-mixed</strain>
        <tissue evidence="5">Whole organism</tissue>
    </source>
</reference>